<dbReference type="InterPro" id="IPR036869">
    <property type="entry name" value="J_dom_sf"/>
</dbReference>
<keyword evidence="3" id="KW-0963">Cytoplasm</keyword>
<dbReference type="PANTHER" id="PTHR44313">
    <property type="entry name" value="DNAJ HOMOLOG SUBFAMILY C MEMBER 17"/>
    <property type="match status" value="1"/>
</dbReference>
<evidence type="ECO:0000259" key="7">
    <source>
        <dbReference type="PROSITE" id="PS50076"/>
    </source>
</evidence>
<feature type="compositionally biased region" description="Low complexity" evidence="6">
    <location>
        <begin position="329"/>
        <end position="360"/>
    </location>
</feature>
<evidence type="ECO:0000256" key="6">
    <source>
        <dbReference type="SAM" id="MobiDB-lite"/>
    </source>
</evidence>
<dbReference type="RefSeq" id="XP_020438509.1">
    <property type="nucleotide sequence ID" value="XM_020571235.1"/>
</dbReference>
<dbReference type="OMA" id="KSAGHAF"/>
<dbReference type="InterPro" id="IPR052094">
    <property type="entry name" value="Pre-mRNA-splicing_ERAD"/>
</dbReference>
<comment type="caution">
    <text evidence="8">The sequence shown here is derived from an EMBL/GenBank/DDBJ whole genome shotgun (WGS) entry which is preliminary data.</text>
</comment>
<dbReference type="Gene3D" id="1.10.287.110">
    <property type="entry name" value="DnaJ domain"/>
    <property type="match status" value="1"/>
</dbReference>
<keyword evidence="5" id="KW-0539">Nucleus</keyword>
<evidence type="ECO:0000313" key="8">
    <source>
        <dbReference type="EMBL" id="EFA86404.1"/>
    </source>
</evidence>
<evidence type="ECO:0000256" key="1">
    <source>
        <dbReference type="ARBA" id="ARBA00004123"/>
    </source>
</evidence>
<dbReference type="GO" id="GO:0005737">
    <property type="term" value="C:cytoplasm"/>
    <property type="evidence" value="ECO:0007669"/>
    <property type="project" value="UniProtKB-SubCell"/>
</dbReference>
<dbReference type="SUPFAM" id="SSF46565">
    <property type="entry name" value="Chaperone J-domain"/>
    <property type="match status" value="1"/>
</dbReference>
<dbReference type="GO" id="GO:0005681">
    <property type="term" value="C:spliceosomal complex"/>
    <property type="evidence" value="ECO:0007669"/>
    <property type="project" value="TreeGrafter"/>
</dbReference>
<evidence type="ECO:0000256" key="2">
    <source>
        <dbReference type="ARBA" id="ARBA00004496"/>
    </source>
</evidence>
<dbReference type="Proteomes" id="UP000001396">
    <property type="component" value="Unassembled WGS sequence"/>
</dbReference>
<dbReference type="PRINTS" id="PR00625">
    <property type="entry name" value="JDOMAIN"/>
</dbReference>
<organism evidence="8 9">
    <name type="scientific">Heterostelium pallidum (strain ATCC 26659 / Pp 5 / PN500)</name>
    <name type="common">Cellular slime mold</name>
    <name type="synonym">Polysphondylium pallidum</name>
    <dbReference type="NCBI Taxonomy" id="670386"/>
    <lineage>
        <taxon>Eukaryota</taxon>
        <taxon>Amoebozoa</taxon>
        <taxon>Evosea</taxon>
        <taxon>Eumycetozoa</taxon>
        <taxon>Dictyostelia</taxon>
        <taxon>Acytosteliales</taxon>
        <taxon>Acytosteliaceae</taxon>
        <taxon>Heterostelium</taxon>
    </lineage>
</organism>
<dbReference type="EMBL" id="ADBJ01000002">
    <property type="protein sequence ID" value="EFA86404.1"/>
    <property type="molecule type" value="Genomic_DNA"/>
</dbReference>
<evidence type="ECO:0000256" key="4">
    <source>
        <dbReference type="ARBA" id="ARBA00023186"/>
    </source>
</evidence>
<dbReference type="Gene3D" id="3.30.70.330">
    <property type="match status" value="1"/>
</dbReference>
<keyword evidence="9" id="KW-1185">Reference proteome</keyword>
<evidence type="ECO:0000256" key="3">
    <source>
        <dbReference type="ARBA" id="ARBA00022490"/>
    </source>
</evidence>
<name>D3AVT1_HETP5</name>
<dbReference type="CDD" id="cd06257">
    <property type="entry name" value="DnaJ"/>
    <property type="match status" value="1"/>
</dbReference>
<feature type="region of interest" description="Disordered" evidence="6">
    <location>
        <begin position="69"/>
        <end position="126"/>
    </location>
</feature>
<feature type="compositionally biased region" description="Polar residues" evidence="6">
    <location>
        <begin position="290"/>
        <end position="306"/>
    </location>
</feature>
<keyword evidence="4" id="KW-0143">Chaperone</keyword>
<dbReference type="InterPro" id="IPR012677">
    <property type="entry name" value="Nucleotide-bd_a/b_plait_sf"/>
</dbReference>
<sequence length="360" mass="41161">MGDVFEDWYAILSVAYDASDKQIQKSFRVLSVLYHPDKNKTKEAAVMFEKISIAKKVLLDKEMRGEFDAQLKQKREKQRKDEEMDKKRKAMKDKLHSQEEEIRRKKQKEQDDRKKESMRFRSETLKELNQKTSNLSEFRDKFMVNTNITTTATATTSSSSSSSTIENNNIILIKWRSKLKYGEDALNDIFSTYGQIDSIVILGDDDNSTGDNMSSTNKSNAIIYFKMADTVISILKHTKEIKKKYKLKVERVPTPYSNSSYYNNYTFETTTSPSSPSSSAATESSTETTKSPNINSTKPTTTNDLSNFEEKESAILKRLRERSQRNKQNSNTNNNNNETPKTTTAATTETESLNSTTSQV</sequence>
<dbReference type="GO" id="GO:0000390">
    <property type="term" value="P:spliceosomal complex disassembly"/>
    <property type="evidence" value="ECO:0007669"/>
    <property type="project" value="TreeGrafter"/>
</dbReference>
<gene>
    <name evidence="8" type="ORF">PPL_00196</name>
</gene>
<accession>D3AVT1</accession>
<dbReference type="Pfam" id="PF00226">
    <property type="entry name" value="DnaJ"/>
    <property type="match status" value="1"/>
</dbReference>
<reference evidence="8 9" key="1">
    <citation type="journal article" date="2011" name="Genome Res.">
        <title>Phylogeny-wide analysis of social amoeba genomes highlights ancient origins for complex intercellular communication.</title>
        <authorList>
            <person name="Heidel A.J."/>
            <person name="Lawal H.M."/>
            <person name="Felder M."/>
            <person name="Schilde C."/>
            <person name="Helps N.R."/>
            <person name="Tunggal B."/>
            <person name="Rivero F."/>
            <person name="John U."/>
            <person name="Schleicher M."/>
            <person name="Eichinger L."/>
            <person name="Platzer M."/>
            <person name="Noegel A.A."/>
            <person name="Schaap P."/>
            <person name="Gloeckner G."/>
        </authorList>
    </citation>
    <scope>NUCLEOTIDE SEQUENCE [LARGE SCALE GENOMIC DNA]</scope>
    <source>
        <strain evidence="9">ATCC 26659 / Pp 5 / PN500</strain>
    </source>
</reference>
<dbReference type="FunCoup" id="D3AVT1">
    <property type="interactions" value="258"/>
</dbReference>
<feature type="domain" description="J" evidence="7">
    <location>
        <begin position="7"/>
        <end position="71"/>
    </location>
</feature>
<evidence type="ECO:0000256" key="5">
    <source>
        <dbReference type="ARBA" id="ARBA00023242"/>
    </source>
</evidence>
<dbReference type="PANTHER" id="PTHR44313:SF1">
    <property type="entry name" value="DNAJ HOMOLOG SUBFAMILY C MEMBER 17"/>
    <property type="match status" value="1"/>
</dbReference>
<dbReference type="AlphaFoldDB" id="D3AVT1"/>
<feature type="compositionally biased region" description="Low complexity" evidence="6">
    <location>
        <begin position="269"/>
        <end position="289"/>
    </location>
</feature>
<proteinExistence type="predicted"/>
<comment type="subcellular location">
    <subcellularLocation>
        <location evidence="2">Cytoplasm</location>
    </subcellularLocation>
    <subcellularLocation>
        <location evidence="1">Nucleus</location>
    </subcellularLocation>
</comment>
<dbReference type="GeneID" id="31355730"/>
<dbReference type="SMART" id="SM00271">
    <property type="entry name" value="DnaJ"/>
    <property type="match status" value="1"/>
</dbReference>
<dbReference type="InParanoid" id="D3AVT1"/>
<evidence type="ECO:0000313" key="9">
    <source>
        <dbReference type="Proteomes" id="UP000001396"/>
    </source>
</evidence>
<protein>
    <recommendedName>
        <fullName evidence="7">J domain-containing protein</fullName>
    </recommendedName>
</protein>
<dbReference type="PROSITE" id="PS50076">
    <property type="entry name" value="DNAJ_2"/>
    <property type="match status" value="1"/>
</dbReference>
<dbReference type="CDD" id="cd22249">
    <property type="entry name" value="UDM1_RNF168_RNF169-like"/>
    <property type="match status" value="1"/>
</dbReference>
<feature type="region of interest" description="Disordered" evidence="6">
    <location>
        <begin position="269"/>
        <end position="360"/>
    </location>
</feature>
<dbReference type="InterPro" id="IPR001623">
    <property type="entry name" value="DnaJ_domain"/>
</dbReference>